<dbReference type="AlphaFoldDB" id="A0A6G0YF80"/>
<dbReference type="OrthoDB" id="445826at2759"/>
<keyword evidence="1" id="KW-0548">Nucleotidyltransferase</keyword>
<gene>
    <name evidence="1" type="ORF">FWK35_00017558</name>
</gene>
<organism evidence="1 2">
    <name type="scientific">Aphis craccivora</name>
    <name type="common">Cowpea aphid</name>
    <dbReference type="NCBI Taxonomy" id="307492"/>
    <lineage>
        <taxon>Eukaryota</taxon>
        <taxon>Metazoa</taxon>
        <taxon>Ecdysozoa</taxon>
        <taxon>Arthropoda</taxon>
        <taxon>Hexapoda</taxon>
        <taxon>Insecta</taxon>
        <taxon>Pterygota</taxon>
        <taxon>Neoptera</taxon>
        <taxon>Paraneoptera</taxon>
        <taxon>Hemiptera</taxon>
        <taxon>Sternorrhyncha</taxon>
        <taxon>Aphidomorpha</taxon>
        <taxon>Aphidoidea</taxon>
        <taxon>Aphididae</taxon>
        <taxon>Aphidini</taxon>
        <taxon>Aphis</taxon>
        <taxon>Aphis</taxon>
    </lineage>
</organism>
<keyword evidence="2" id="KW-1185">Reference proteome</keyword>
<protein>
    <submittedName>
        <fullName evidence="1">RNA-directed DNA polymerase from mobile element jockey</fullName>
    </submittedName>
</protein>
<name>A0A6G0YF80_APHCR</name>
<evidence type="ECO:0000313" key="2">
    <source>
        <dbReference type="Proteomes" id="UP000478052"/>
    </source>
</evidence>
<accession>A0A6G0YF80</accession>
<dbReference type="EMBL" id="VUJU01004359">
    <property type="protein sequence ID" value="KAF0754630.1"/>
    <property type="molecule type" value="Genomic_DNA"/>
</dbReference>
<dbReference type="GO" id="GO:0003964">
    <property type="term" value="F:RNA-directed DNA polymerase activity"/>
    <property type="evidence" value="ECO:0007669"/>
    <property type="project" value="UniProtKB-KW"/>
</dbReference>
<comment type="caution">
    <text evidence="1">The sequence shown here is derived from an EMBL/GenBank/DDBJ whole genome shotgun (WGS) entry which is preliminary data.</text>
</comment>
<dbReference type="Proteomes" id="UP000478052">
    <property type="component" value="Unassembled WGS sequence"/>
</dbReference>
<keyword evidence="1" id="KW-0808">Transferase</keyword>
<evidence type="ECO:0000313" key="1">
    <source>
        <dbReference type="EMBL" id="KAF0754630.1"/>
    </source>
</evidence>
<reference evidence="1 2" key="1">
    <citation type="submission" date="2019-08" db="EMBL/GenBank/DDBJ databases">
        <title>Whole genome of Aphis craccivora.</title>
        <authorList>
            <person name="Voronova N.V."/>
            <person name="Shulinski R.S."/>
            <person name="Bandarenka Y.V."/>
            <person name="Zhorov D.G."/>
            <person name="Warner D."/>
        </authorList>
    </citation>
    <scope>NUCLEOTIDE SEQUENCE [LARGE SCALE GENOMIC DNA]</scope>
    <source>
        <strain evidence="1">180601</strain>
        <tissue evidence="1">Whole Body</tissue>
    </source>
</reference>
<keyword evidence="1" id="KW-0695">RNA-directed DNA polymerase</keyword>
<sequence length="287" mass="33963">MSIRQHKKLYTGEAGVTNLSASCIDHIFIKNIKINNVNSYILRCDITDHYATILTLSDLYTNENVLIYTFKSDMINTSHLDLLIKTENWYSCLDYENVDIMIEVFNSKLKEFVNYSVYTNIMCKSKKMFKIKEWIITGIIISIRNRQKLYAKLRTRPFDSKFRQYYICYRNICIIKINYIVHNQIRNRFGKLLTRSQESYKNTSKINRIINKGGIVIASKVDICNELNTFFVNVGSNLEIEHFINSDKFLFNINIIEDNIFFKQIDAKKSKHSLQKLRIILIFMKMM</sequence>
<proteinExistence type="predicted"/>